<sequence>MKLERKKGVLDPELASMSLDNYYEKHVKKPGGKFKSHRPAPYASRSQAQLHFQRTHYFGPAYRRRLANPTSSIIHSRLEELTHNIEHTKTMVAFKVVVNLIEHRLQQQQQEELEASLASTPPAPSPTPSHVSEDLEDTLILTIGDEVLQDDDFKDIL</sequence>
<gene>
    <name evidence="2" type="primary">Dyak\GE16783</name>
    <name evidence="2" type="synonym">dyak_GLEANR_18172</name>
    <name evidence="2" type="synonym">GE16783</name>
    <name evidence="2" type="ORF">Dyak_GE16783</name>
</gene>
<keyword evidence="3" id="KW-1185">Reference proteome</keyword>
<evidence type="ECO:0000313" key="3">
    <source>
        <dbReference type="Proteomes" id="UP000002282"/>
    </source>
</evidence>
<reference evidence="2 3" key="1">
    <citation type="journal article" date="2007" name="Nature">
        <title>Evolution of genes and genomes on the Drosophila phylogeny.</title>
        <authorList>
            <consortium name="Drosophila 12 Genomes Consortium"/>
            <person name="Clark A.G."/>
            <person name="Eisen M.B."/>
            <person name="Smith D.R."/>
            <person name="Bergman C.M."/>
            <person name="Oliver B."/>
            <person name="Markow T.A."/>
            <person name="Kaufman T.C."/>
            <person name="Kellis M."/>
            <person name="Gelbart W."/>
            <person name="Iyer V.N."/>
            <person name="Pollard D.A."/>
            <person name="Sackton T.B."/>
            <person name="Larracuente A.M."/>
            <person name="Singh N.D."/>
            <person name="Abad J.P."/>
            <person name="Abt D.N."/>
            <person name="Adryan B."/>
            <person name="Aguade M."/>
            <person name="Akashi H."/>
            <person name="Anderson W.W."/>
            <person name="Aquadro C.F."/>
            <person name="Ardell D.H."/>
            <person name="Arguello R."/>
            <person name="Artieri C.G."/>
            <person name="Barbash D.A."/>
            <person name="Barker D."/>
            <person name="Barsanti P."/>
            <person name="Batterham P."/>
            <person name="Batzoglou S."/>
            <person name="Begun D."/>
            <person name="Bhutkar A."/>
            <person name="Blanco E."/>
            <person name="Bosak S.A."/>
            <person name="Bradley R.K."/>
            <person name="Brand A.D."/>
            <person name="Brent M.R."/>
            <person name="Brooks A.N."/>
            <person name="Brown R.H."/>
            <person name="Butlin R.K."/>
            <person name="Caggese C."/>
            <person name="Calvi B.R."/>
            <person name="Bernardo de Carvalho A."/>
            <person name="Caspi A."/>
            <person name="Castrezana S."/>
            <person name="Celniker S.E."/>
            <person name="Chang J.L."/>
            <person name="Chapple C."/>
            <person name="Chatterji S."/>
            <person name="Chinwalla A."/>
            <person name="Civetta A."/>
            <person name="Clifton S.W."/>
            <person name="Comeron J.M."/>
            <person name="Costello J.C."/>
            <person name="Coyne J.A."/>
            <person name="Daub J."/>
            <person name="David R.G."/>
            <person name="Delcher A.L."/>
            <person name="Delehaunty K."/>
            <person name="Do C.B."/>
            <person name="Ebling H."/>
            <person name="Edwards K."/>
            <person name="Eickbush T."/>
            <person name="Evans J.D."/>
            <person name="Filipski A."/>
            <person name="Findeiss S."/>
            <person name="Freyhult E."/>
            <person name="Fulton L."/>
            <person name="Fulton R."/>
            <person name="Garcia A.C."/>
            <person name="Gardiner A."/>
            <person name="Garfield D.A."/>
            <person name="Garvin B.E."/>
            <person name="Gibson G."/>
            <person name="Gilbert D."/>
            <person name="Gnerre S."/>
            <person name="Godfrey J."/>
            <person name="Good R."/>
            <person name="Gotea V."/>
            <person name="Gravely B."/>
            <person name="Greenberg A.J."/>
            <person name="Griffiths-Jones S."/>
            <person name="Gross S."/>
            <person name="Guigo R."/>
            <person name="Gustafson E.A."/>
            <person name="Haerty W."/>
            <person name="Hahn M.W."/>
            <person name="Halligan D.L."/>
            <person name="Halpern A.L."/>
            <person name="Halter G.M."/>
            <person name="Han M.V."/>
            <person name="Heger A."/>
            <person name="Hillier L."/>
            <person name="Hinrichs A.S."/>
            <person name="Holmes I."/>
            <person name="Hoskins R.A."/>
            <person name="Hubisz M.J."/>
            <person name="Hultmark D."/>
            <person name="Huntley M.A."/>
            <person name="Jaffe D.B."/>
            <person name="Jagadeeshan S."/>
            <person name="Jeck W.R."/>
            <person name="Johnson J."/>
            <person name="Jones C.D."/>
            <person name="Jordan W.C."/>
            <person name="Karpen G.H."/>
            <person name="Kataoka E."/>
            <person name="Keightley P.D."/>
            <person name="Kheradpour P."/>
            <person name="Kirkness E.F."/>
            <person name="Koerich L.B."/>
            <person name="Kristiansen K."/>
            <person name="Kudrna D."/>
            <person name="Kulathinal R.J."/>
            <person name="Kumar S."/>
            <person name="Kwok R."/>
            <person name="Lander E."/>
            <person name="Langley C.H."/>
            <person name="Lapoint R."/>
            <person name="Lazzaro B.P."/>
            <person name="Lee S.J."/>
            <person name="Levesque L."/>
            <person name="Li R."/>
            <person name="Lin C.F."/>
            <person name="Lin M.F."/>
            <person name="Lindblad-Toh K."/>
            <person name="Llopart A."/>
            <person name="Long M."/>
            <person name="Low L."/>
            <person name="Lozovsky E."/>
            <person name="Lu J."/>
            <person name="Luo M."/>
            <person name="Machado C.A."/>
            <person name="Makalowski W."/>
            <person name="Marzo M."/>
            <person name="Matsuda M."/>
            <person name="Matzkin L."/>
            <person name="McAllister B."/>
            <person name="McBride C.S."/>
            <person name="McKernan B."/>
            <person name="McKernan K."/>
            <person name="Mendez-Lago M."/>
            <person name="Minx P."/>
            <person name="Mollenhauer M.U."/>
            <person name="Montooth K."/>
            <person name="Mount S.M."/>
            <person name="Mu X."/>
            <person name="Myers E."/>
            <person name="Negre B."/>
            <person name="Newfeld S."/>
            <person name="Nielsen R."/>
            <person name="Noor M.A."/>
            <person name="O'Grady P."/>
            <person name="Pachter L."/>
            <person name="Papaceit M."/>
            <person name="Parisi M.J."/>
            <person name="Parisi M."/>
            <person name="Parts L."/>
            <person name="Pedersen J.S."/>
            <person name="Pesole G."/>
            <person name="Phillippy A.M."/>
            <person name="Ponting C.P."/>
            <person name="Pop M."/>
            <person name="Porcelli D."/>
            <person name="Powell J.R."/>
            <person name="Prohaska S."/>
            <person name="Pruitt K."/>
            <person name="Puig M."/>
            <person name="Quesneville H."/>
            <person name="Ram K.R."/>
            <person name="Rand D."/>
            <person name="Rasmussen M.D."/>
            <person name="Reed L.K."/>
            <person name="Reenan R."/>
            <person name="Reily A."/>
            <person name="Remington K.A."/>
            <person name="Rieger T.T."/>
            <person name="Ritchie M.G."/>
            <person name="Robin C."/>
            <person name="Rogers Y.H."/>
            <person name="Rohde C."/>
            <person name="Rozas J."/>
            <person name="Rubenfield M.J."/>
            <person name="Ruiz A."/>
            <person name="Russo S."/>
            <person name="Salzberg S.L."/>
            <person name="Sanchez-Gracia A."/>
            <person name="Saranga D.J."/>
            <person name="Sato H."/>
            <person name="Schaeffer S.W."/>
            <person name="Schatz M.C."/>
            <person name="Schlenke T."/>
            <person name="Schwartz R."/>
            <person name="Segarra C."/>
            <person name="Singh R.S."/>
            <person name="Sirot L."/>
            <person name="Sirota M."/>
            <person name="Sisneros N.B."/>
            <person name="Smith C.D."/>
            <person name="Smith T.F."/>
            <person name="Spieth J."/>
            <person name="Stage D.E."/>
            <person name="Stark A."/>
            <person name="Stephan W."/>
            <person name="Strausberg R.L."/>
            <person name="Strempel S."/>
            <person name="Sturgill D."/>
            <person name="Sutton G."/>
            <person name="Sutton G.G."/>
            <person name="Tao W."/>
            <person name="Teichmann S."/>
            <person name="Tobari Y.N."/>
            <person name="Tomimura Y."/>
            <person name="Tsolas J.M."/>
            <person name="Valente V.L."/>
            <person name="Venter E."/>
            <person name="Venter J.C."/>
            <person name="Vicario S."/>
            <person name="Vieira F.G."/>
            <person name="Vilella A.J."/>
            <person name="Villasante A."/>
            <person name="Walenz B."/>
            <person name="Wang J."/>
            <person name="Wasserman M."/>
            <person name="Watts T."/>
            <person name="Wilson D."/>
            <person name="Wilson R.K."/>
            <person name="Wing R.A."/>
            <person name="Wolfner M.F."/>
            <person name="Wong A."/>
            <person name="Wong G.K."/>
            <person name="Wu C.I."/>
            <person name="Wu G."/>
            <person name="Yamamoto D."/>
            <person name="Yang H.P."/>
            <person name="Yang S.P."/>
            <person name="Yorke J.A."/>
            <person name="Yoshida K."/>
            <person name="Zdobnov E."/>
            <person name="Zhang P."/>
            <person name="Zhang Y."/>
            <person name="Zimin A.V."/>
            <person name="Baldwin J."/>
            <person name="Abdouelleil A."/>
            <person name="Abdulkadir J."/>
            <person name="Abebe A."/>
            <person name="Abera B."/>
            <person name="Abreu J."/>
            <person name="Acer S.C."/>
            <person name="Aftuck L."/>
            <person name="Alexander A."/>
            <person name="An P."/>
            <person name="Anderson E."/>
            <person name="Anderson S."/>
            <person name="Arachi H."/>
            <person name="Azer M."/>
            <person name="Bachantsang P."/>
            <person name="Barry A."/>
            <person name="Bayul T."/>
            <person name="Berlin A."/>
            <person name="Bessette D."/>
            <person name="Bloom T."/>
            <person name="Blye J."/>
            <person name="Boguslavskiy L."/>
            <person name="Bonnet C."/>
            <person name="Boukhgalter B."/>
            <person name="Bourzgui I."/>
            <person name="Brown A."/>
            <person name="Cahill P."/>
            <person name="Channer S."/>
            <person name="Cheshatsang Y."/>
            <person name="Chuda L."/>
            <person name="Citroen M."/>
            <person name="Collymore A."/>
            <person name="Cooke P."/>
            <person name="Costello M."/>
            <person name="D'Aco K."/>
            <person name="Daza R."/>
            <person name="De Haan G."/>
            <person name="DeGray S."/>
            <person name="DeMaso C."/>
            <person name="Dhargay N."/>
            <person name="Dooley K."/>
            <person name="Dooley E."/>
            <person name="Doricent M."/>
            <person name="Dorje P."/>
            <person name="Dorjee K."/>
            <person name="Dupes A."/>
            <person name="Elong R."/>
            <person name="Falk J."/>
            <person name="Farina A."/>
            <person name="Faro S."/>
            <person name="Ferguson D."/>
            <person name="Fisher S."/>
            <person name="Foley C.D."/>
            <person name="Franke A."/>
            <person name="Friedrich D."/>
            <person name="Gadbois L."/>
            <person name="Gearin G."/>
            <person name="Gearin C.R."/>
            <person name="Giannoukos G."/>
            <person name="Goode T."/>
            <person name="Graham J."/>
            <person name="Grandbois E."/>
            <person name="Grewal S."/>
            <person name="Gyaltsen K."/>
            <person name="Hafez N."/>
            <person name="Hagos B."/>
            <person name="Hall J."/>
            <person name="Henson C."/>
            <person name="Hollinger A."/>
            <person name="Honan T."/>
            <person name="Huard M.D."/>
            <person name="Hughes L."/>
            <person name="Hurhula B."/>
            <person name="Husby M.E."/>
            <person name="Kamat A."/>
            <person name="Kanga B."/>
            <person name="Kashin S."/>
            <person name="Khazanovich D."/>
            <person name="Kisner P."/>
            <person name="Lance K."/>
            <person name="Lara M."/>
            <person name="Lee W."/>
            <person name="Lennon N."/>
            <person name="Letendre F."/>
            <person name="LeVine R."/>
            <person name="Lipovsky A."/>
            <person name="Liu X."/>
            <person name="Liu J."/>
            <person name="Liu S."/>
            <person name="Lokyitsang T."/>
            <person name="Lokyitsang Y."/>
            <person name="Lubonja R."/>
            <person name="Lui A."/>
            <person name="MacDonald P."/>
            <person name="Magnisalis V."/>
            <person name="Maru K."/>
            <person name="Matthews C."/>
            <person name="McCusker W."/>
            <person name="McDonough S."/>
            <person name="Mehta T."/>
            <person name="Meldrim J."/>
            <person name="Meneus L."/>
            <person name="Mihai O."/>
            <person name="Mihalev A."/>
            <person name="Mihova T."/>
            <person name="Mittelman R."/>
            <person name="Mlenga V."/>
            <person name="Montmayeur A."/>
            <person name="Mulrain L."/>
            <person name="Navidi A."/>
            <person name="Naylor J."/>
            <person name="Negash T."/>
            <person name="Nguyen T."/>
            <person name="Nguyen N."/>
            <person name="Nicol R."/>
            <person name="Norbu C."/>
            <person name="Norbu N."/>
            <person name="Novod N."/>
            <person name="O'Neill B."/>
            <person name="Osman S."/>
            <person name="Markiewicz E."/>
            <person name="Oyono O.L."/>
            <person name="Patti C."/>
            <person name="Phunkhang P."/>
            <person name="Pierre F."/>
            <person name="Priest M."/>
            <person name="Raghuraman S."/>
            <person name="Rege F."/>
            <person name="Reyes R."/>
            <person name="Rise C."/>
            <person name="Rogov P."/>
            <person name="Ross K."/>
            <person name="Ryan E."/>
            <person name="Settipalli S."/>
            <person name="Shea T."/>
            <person name="Sherpa N."/>
            <person name="Shi L."/>
            <person name="Shih D."/>
            <person name="Sparrow T."/>
            <person name="Spaulding J."/>
            <person name="Stalker J."/>
            <person name="Stange-Thomann N."/>
            <person name="Stavropoulos S."/>
            <person name="Stone C."/>
            <person name="Strader C."/>
            <person name="Tesfaye S."/>
            <person name="Thomson T."/>
            <person name="Thoulutsang Y."/>
            <person name="Thoulutsang D."/>
            <person name="Topham K."/>
            <person name="Topping I."/>
            <person name="Tsamla T."/>
            <person name="Vassiliev H."/>
            <person name="Vo A."/>
            <person name="Wangchuk T."/>
            <person name="Wangdi T."/>
            <person name="Weiand M."/>
            <person name="Wilkinson J."/>
            <person name="Wilson A."/>
            <person name="Yadav S."/>
            <person name="Young G."/>
            <person name="Yu Q."/>
            <person name="Zembek L."/>
            <person name="Zhong D."/>
            <person name="Zimmer A."/>
            <person name="Zwirko Z."/>
            <person name="Jaffe D.B."/>
            <person name="Alvarez P."/>
            <person name="Brockman W."/>
            <person name="Butler J."/>
            <person name="Chin C."/>
            <person name="Gnerre S."/>
            <person name="Grabherr M."/>
            <person name="Kleber M."/>
            <person name="Mauceli E."/>
            <person name="MacCallum I."/>
        </authorList>
    </citation>
    <scope>NUCLEOTIDE SEQUENCE [LARGE SCALE GENOMIC DNA]</scope>
    <source>
        <strain evidence="3">Tai18E2 / Tucson 14021-0261.01</strain>
    </source>
</reference>
<organism evidence="2 3">
    <name type="scientific">Drosophila yakuba</name>
    <name type="common">Fruit fly</name>
    <dbReference type="NCBI Taxonomy" id="7245"/>
    <lineage>
        <taxon>Eukaryota</taxon>
        <taxon>Metazoa</taxon>
        <taxon>Ecdysozoa</taxon>
        <taxon>Arthropoda</taxon>
        <taxon>Hexapoda</taxon>
        <taxon>Insecta</taxon>
        <taxon>Pterygota</taxon>
        <taxon>Neoptera</taxon>
        <taxon>Endopterygota</taxon>
        <taxon>Diptera</taxon>
        <taxon>Brachycera</taxon>
        <taxon>Muscomorpha</taxon>
        <taxon>Ephydroidea</taxon>
        <taxon>Drosophilidae</taxon>
        <taxon>Drosophila</taxon>
        <taxon>Sophophora</taxon>
    </lineage>
</organism>
<dbReference type="KEGG" id="dya:Dyak_GE16783"/>
<dbReference type="OMA" id="RHFQRTH"/>
<evidence type="ECO:0000256" key="1">
    <source>
        <dbReference type="SAM" id="MobiDB-lite"/>
    </source>
</evidence>
<feature type="region of interest" description="Disordered" evidence="1">
    <location>
        <begin position="111"/>
        <end position="133"/>
    </location>
</feature>
<dbReference type="EMBL" id="CM000162">
    <property type="protein sequence ID" value="EDX01065.1"/>
    <property type="molecule type" value="Genomic_DNA"/>
</dbReference>
<reference evidence="2 3" key="2">
    <citation type="journal article" date="2007" name="PLoS Biol.">
        <title>Principles of genome evolution in the Drosophila melanogaster species group.</title>
        <authorList>
            <person name="Ranz J.M."/>
            <person name="Maurin D."/>
            <person name="Chan Y.S."/>
            <person name="von Grotthuss M."/>
            <person name="Hillier L.W."/>
            <person name="Roote J."/>
            <person name="Ashburner M."/>
            <person name="Bergman C.M."/>
        </authorList>
    </citation>
    <scope>NUCLEOTIDE SEQUENCE [LARGE SCALE GENOMIC DNA]</scope>
    <source>
        <strain evidence="3">Tai18E2 / Tucson 14021-0261.01</strain>
    </source>
</reference>
<dbReference type="AlphaFoldDB" id="B4PZ98"/>
<dbReference type="OrthoDB" id="7871834at2759"/>
<name>B4PZ98_DROYA</name>
<protein>
    <submittedName>
        <fullName evidence="2">Uncharacterized protein</fullName>
    </submittedName>
</protein>
<feature type="compositionally biased region" description="Low complexity" evidence="1">
    <location>
        <begin position="111"/>
        <end position="120"/>
    </location>
</feature>
<proteinExistence type="predicted"/>
<accession>B4PZ98</accession>
<dbReference type="PhylomeDB" id="B4PZ98"/>
<evidence type="ECO:0000313" key="2">
    <source>
        <dbReference type="EMBL" id="EDX01065.1"/>
    </source>
</evidence>
<dbReference type="HOGENOM" id="CLU_1679819_0_0_1"/>
<dbReference type="Proteomes" id="UP000002282">
    <property type="component" value="Chromosome X"/>
</dbReference>